<evidence type="ECO:0000313" key="4">
    <source>
        <dbReference type="EMBL" id="KAG9343640.1"/>
    </source>
</evidence>
<evidence type="ECO:0000313" key="5">
    <source>
        <dbReference type="Proteomes" id="UP000824540"/>
    </source>
</evidence>
<feature type="region of interest" description="Disordered" evidence="2">
    <location>
        <begin position="1"/>
        <end position="45"/>
    </location>
</feature>
<evidence type="ECO:0000256" key="1">
    <source>
        <dbReference type="SAM" id="Coils"/>
    </source>
</evidence>
<feature type="compositionally biased region" description="Basic and acidic residues" evidence="2">
    <location>
        <begin position="11"/>
        <end position="24"/>
    </location>
</feature>
<organism evidence="4 5">
    <name type="scientific">Albula glossodonta</name>
    <name type="common">roundjaw bonefish</name>
    <dbReference type="NCBI Taxonomy" id="121402"/>
    <lineage>
        <taxon>Eukaryota</taxon>
        <taxon>Metazoa</taxon>
        <taxon>Chordata</taxon>
        <taxon>Craniata</taxon>
        <taxon>Vertebrata</taxon>
        <taxon>Euteleostomi</taxon>
        <taxon>Actinopterygii</taxon>
        <taxon>Neopterygii</taxon>
        <taxon>Teleostei</taxon>
        <taxon>Albuliformes</taxon>
        <taxon>Albulidae</taxon>
        <taxon>Albula</taxon>
    </lineage>
</organism>
<evidence type="ECO:0000256" key="3">
    <source>
        <dbReference type="SAM" id="Phobius"/>
    </source>
</evidence>
<evidence type="ECO:0000256" key="2">
    <source>
        <dbReference type="SAM" id="MobiDB-lite"/>
    </source>
</evidence>
<accession>A0A8T2NWG4</accession>
<reference evidence="4" key="1">
    <citation type="thesis" date="2021" institute="BYU ScholarsArchive" country="Provo, UT, USA">
        <title>Applications of and Algorithms for Genome Assembly and Genomic Analyses with an Emphasis on Marine Teleosts.</title>
        <authorList>
            <person name="Pickett B.D."/>
        </authorList>
    </citation>
    <scope>NUCLEOTIDE SEQUENCE</scope>
    <source>
        <strain evidence="4">HI-2016</strain>
    </source>
</reference>
<feature type="transmembrane region" description="Helical" evidence="3">
    <location>
        <begin position="72"/>
        <end position="91"/>
    </location>
</feature>
<keyword evidence="3" id="KW-0472">Membrane</keyword>
<dbReference type="EMBL" id="JAFBMS010000023">
    <property type="protein sequence ID" value="KAG9343640.1"/>
    <property type="molecule type" value="Genomic_DNA"/>
</dbReference>
<keyword evidence="3" id="KW-1133">Transmembrane helix</keyword>
<sequence length="178" mass="19884">MAGRGGTQGKSGDEVVERGGERDAGGGGMEGWKRKGKRSPDSSLRHVFPTPSAFPLFLHMAGSEYGRTARDVLVACLALWSVTSLVVIAVWRTSPGVRSMERCKAELHRARGRLEEARAEWGRRREELQDLLRKSAQNQTHLRRQADQLTQSLRNSDASVSRCLQGRLTYSISRYLVF</sequence>
<keyword evidence="1" id="KW-0175">Coiled coil</keyword>
<dbReference type="AlphaFoldDB" id="A0A8T2NWG4"/>
<keyword evidence="3" id="KW-0812">Transmembrane</keyword>
<keyword evidence="5" id="KW-1185">Reference proteome</keyword>
<protein>
    <submittedName>
        <fullName evidence="4">Uncharacterized protein</fullName>
    </submittedName>
</protein>
<comment type="caution">
    <text evidence="4">The sequence shown here is derived from an EMBL/GenBank/DDBJ whole genome shotgun (WGS) entry which is preliminary data.</text>
</comment>
<gene>
    <name evidence="4" type="ORF">JZ751_013810</name>
</gene>
<feature type="coiled-coil region" evidence="1">
    <location>
        <begin position="100"/>
        <end position="131"/>
    </location>
</feature>
<dbReference type="Proteomes" id="UP000824540">
    <property type="component" value="Unassembled WGS sequence"/>
</dbReference>
<dbReference type="OrthoDB" id="8942450at2759"/>
<name>A0A8T2NWG4_9TELE</name>
<proteinExistence type="predicted"/>